<dbReference type="AlphaFoldDB" id="A0A9E2KBY7"/>
<dbReference type="GO" id="GO:0005886">
    <property type="term" value="C:plasma membrane"/>
    <property type="evidence" value="ECO:0007669"/>
    <property type="project" value="UniProtKB-SubCell"/>
</dbReference>
<evidence type="ECO:0000256" key="3">
    <source>
        <dbReference type="ARBA" id="ARBA00022692"/>
    </source>
</evidence>
<dbReference type="GO" id="GO:0044341">
    <property type="term" value="P:sodium-dependent phosphate transport"/>
    <property type="evidence" value="ECO:0007669"/>
    <property type="project" value="InterPro"/>
</dbReference>
<reference evidence="9" key="2">
    <citation type="submission" date="2021-04" db="EMBL/GenBank/DDBJ databases">
        <authorList>
            <person name="Gilroy R."/>
        </authorList>
    </citation>
    <scope>NUCLEOTIDE SEQUENCE</scope>
    <source>
        <strain evidence="9">B5-657</strain>
    </source>
</reference>
<feature type="transmembrane region" description="Helical" evidence="7">
    <location>
        <begin position="148"/>
        <end position="166"/>
    </location>
</feature>
<comment type="caution">
    <text evidence="9">The sequence shown here is derived from an EMBL/GenBank/DDBJ whole genome shotgun (WGS) entry which is preliminary data.</text>
</comment>
<dbReference type="InterPro" id="IPR026022">
    <property type="entry name" value="PhoU_dom"/>
</dbReference>
<dbReference type="Pfam" id="PF02690">
    <property type="entry name" value="Na_Pi_cotrans"/>
    <property type="match status" value="1"/>
</dbReference>
<protein>
    <submittedName>
        <fullName evidence="9">Na/Pi cotransporter family protein</fullName>
    </submittedName>
</protein>
<dbReference type="InterPro" id="IPR038078">
    <property type="entry name" value="PhoU-like_sf"/>
</dbReference>
<evidence type="ECO:0000256" key="7">
    <source>
        <dbReference type="SAM" id="Phobius"/>
    </source>
</evidence>
<keyword evidence="5 7" id="KW-0472">Membrane</keyword>
<feature type="domain" description="PhoU" evidence="8">
    <location>
        <begin position="362"/>
        <end position="446"/>
    </location>
</feature>
<dbReference type="Pfam" id="PF01895">
    <property type="entry name" value="PhoU"/>
    <property type="match status" value="2"/>
</dbReference>
<feature type="transmembrane region" description="Helical" evidence="7">
    <location>
        <begin position="119"/>
        <end position="136"/>
    </location>
</feature>
<evidence type="ECO:0000259" key="8">
    <source>
        <dbReference type="Pfam" id="PF01895"/>
    </source>
</evidence>
<keyword evidence="6" id="KW-0175">Coiled coil</keyword>
<feature type="transmembrane region" description="Helical" evidence="7">
    <location>
        <begin position="178"/>
        <end position="199"/>
    </location>
</feature>
<dbReference type="GO" id="GO:0005436">
    <property type="term" value="F:sodium:phosphate symporter activity"/>
    <property type="evidence" value="ECO:0007669"/>
    <property type="project" value="InterPro"/>
</dbReference>
<evidence type="ECO:0000256" key="1">
    <source>
        <dbReference type="ARBA" id="ARBA00004651"/>
    </source>
</evidence>
<feature type="transmembrane region" description="Helical" evidence="7">
    <location>
        <begin position="286"/>
        <end position="308"/>
    </location>
</feature>
<reference evidence="9" key="1">
    <citation type="journal article" date="2021" name="PeerJ">
        <title>Extensive microbial diversity within the chicken gut microbiome revealed by metagenomics and culture.</title>
        <authorList>
            <person name="Gilroy R."/>
            <person name="Ravi A."/>
            <person name="Getino M."/>
            <person name="Pursley I."/>
            <person name="Horton D.L."/>
            <person name="Alikhan N.F."/>
            <person name="Baker D."/>
            <person name="Gharbi K."/>
            <person name="Hall N."/>
            <person name="Watson M."/>
            <person name="Adriaenssens E.M."/>
            <person name="Foster-Nyarko E."/>
            <person name="Jarju S."/>
            <person name="Secka A."/>
            <person name="Antonio M."/>
            <person name="Oren A."/>
            <person name="Chaudhuri R.R."/>
            <person name="La Ragione R."/>
            <person name="Hildebrand F."/>
            <person name="Pallen M.J."/>
        </authorList>
    </citation>
    <scope>NUCLEOTIDE SEQUENCE</scope>
    <source>
        <strain evidence="9">B5-657</strain>
    </source>
</reference>
<dbReference type="NCBIfam" id="NF037997">
    <property type="entry name" value="Na_Pi_symport"/>
    <property type="match status" value="1"/>
</dbReference>
<evidence type="ECO:0000256" key="4">
    <source>
        <dbReference type="ARBA" id="ARBA00022989"/>
    </source>
</evidence>
<evidence type="ECO:0000313" key="9">
    <source>
        <dbReference type="EMBL" id="MBU3804684.1"/>
    </source>
</evidence>
<dbReference type="Proteomes" id="UP000824229">
    <property type="component" value="Unassembled WGS sequence"/>
</dbReference>
<feature type="transmembrane region" description="Helical" evidence="7">
    <location>
        <begin position="257"/>
        <end position="280"/>
    </location>
</feature>
<dbReference type="PANTHER" id="PTHR10010">
    <property type="entry name" value="SOLUTE CARRIER FAMILY 34 SODIUM PHOSPHATE , MEMBER 2-RELATED"/>
    <property type="match status" value="1"/>
</dbReference>
<dbReference type="PANTHER" id="PTHR10010:SF46">
    <property type="entry name" value="SODIUM-DEPENDENT PHOSPHATE TRANSPORT PROTEIN 2B"/>
    <property type="match status" value="1"/>
</dbReference>
<comment type="subcellular location">
    <subcellularLocation>
        <location evidence="1">Cell membrane</location>
        <topology evidence="1">Multi-pass membrane protein</topology>
    </subcellularLocation>
</comment>
<name>A0A9E2KBY7_9FIRM</name>
<evidence type="ECO:0000256" key="5">
    <source>
        <dbReference type="ARBA" id="ARBA00023136"/>
    </source>
</evidence>
<evidence type="ECO:0000256" key="6">
    <source>
        <dbReference type="SAM" id="Coils"/>
    </source>
</evidence>
<sequence>MDFFNVLTMLGGLALFLYGMHTMGEGLSKISGGRLEKILEKLTSNPFKAVALGAIVTAVIQSSSATTVMVVGFVNSGIMKLSQAIGIIMGANIGTTITSWILSLSGIESSNFFIKLLKPSSFAPILALIGVAFIMFSKKEKKKDIGMILVGFGILMVGMDTMSGAVKPLADVPAFTNLFVMFSNPILGMLAGALLTAIIQSSSASVGILQALCATGSVSYASAFPIIMGQNIGTCVTAIISSVGASKNARRAALVHLYFNVIGTIVFMVGFYAINAFVHFSFMESVAGAAGIALIHTIFNVIATLILLPFTKGLEKLAYLTIREDEVEKKLMAEADDFQVLDVRFLDSPSFAIAQCKSLTVKMAELSKMALFKAIELLSEYDENKAAEVENLESRVDRYEDEIGSYLIKLSRKNILEKDSHTLSMLLHLIGDFERISDHAVNIMEAAKEMHDKGVTFSSMAEEELKVFSRAVRDIINISIQVFEDEDKELAVAVEPLEEVIDHLNEKLKKRHIERLREGVCTIELGFIFSDIKTNYERVADHCSNIAICIIQLNNEEGFDAHEYLEELKREDNTEFREKYNSYKRQYRLP</sequence>
<dbReference type="Gene3D" id="1.20.58.220">
    <property type="entry name" value="Phosphate transport system protein phou homolog 2, domain 2"/>
    <property type="match status" value="1"/>
</dbReference>
<dbReference type="SUPFAM" id="SSF109755">
    <property type="entry name" value="PhoU-like"/>
    <property type="match status" value="1"/>
</dbReference>
<feature type="transmembrane region" description="Helical" evidence="7">
    <location>
        <begin position="50"/>
        <end position="74"/>
    </location>
</feature>
<dbReference type="NCBIfam" id="TIGR00704">
    <property type="entry name" value="NaPi_cotrn_rel"/>
    <property type="match status" value="1"/>
</dbReference>
<feature type="coiled-coil region" evidence="6">
    <location>
        <begin position="382"/>
        <end position="409"/>
    </location>
</feature>
<dbReference type="InterPro" id="IPR003841">
    <property type="entry name" value="Na/Pi_transpt"/>
</dbReference>
<feature type="domain" description="PhoU" evidence="8">
    <location>
        <begin position="469"/>
        <end position="547"/>
    </location>
</feature>
<gene>
    <name evidence="9" type="ORF">H9872_08000</name>
</gene>
<evidence type="ECO:0000313" key="10">
    <source>
        <dbReference type="Proteomes" id="UP000824229"/>
    </source>
</evidence>
<accession>A0A9E2KBY7</accession>
<proteinExistence type="predicted"/>
<dbReference type="EMBL" id="JAHLFQ010000185">
    <property type="protein sequence ID" value="MBU3804684.1"/>
    <property type="molecule type" value="Genomic_DNA"/>
</dbReference>
<keyword evidence="3 7" id="KW-0812">Transmembrane</keyword>
<feature type="transmembrane region" description="Helical" evidence="7">
    <location>
        <begin position="86"/>
        <end position="107"/>
    </location>
</feature>
<organism evidence="9 10">
    <name type="scientific">Candidatus Cellulosilyticum pullistercoris</name>
    <dbReference type="NCBI Taxonomy" id="2838521"/>
    <lineage>
        <taxon>Bacteria</taxon>
        <taxon>Bacillati</taxon>
        <taxon>Bacillota</taxon>
        <taxon>Clostridia</taxon>
        <taxon>Lachnospirales</taxon>
        <taxon>Cellulosilyticaceae</taxon>
        <taxon>Cellulosilyticum</taxon>
    </lineage>
</organism>
<keyword evidence="4 7" id="KW-1133">Transmembrane helix</keyword>
<dbReference type="InterPro" id="IPR004633">
    <property type="entry name" value="NaPi_cotrn-rel/YqeW-like"/>
</dbReference>
<evidence type="ECO:0000256" key="2">
    <source>
        <dbReference type="ARBA" id="ARBA00022475"/>
    </source>
</evidence>
<keyword evidence="2" id="KW-1003">Cell membrane</keyword>